<accession>A0ACA9YFJ4</accession>
<sequence>MSFASLFKGKRDEVVGELFSADAKPIERKFSKSVRPSTNKVEEEIEDTEDESESEVEEKVIKKQKKQDENYDLEARYFKKLLDEDKEEKETPVESKEDEQVQEDDSSDSSDSEDEAPKEKKREKKAETIDLKQEELSKAEKTVFVGNVPVTVVTSKAIYKKFKNHFSKIGKISSIRFRSISFNETLPRKIAFAQKKFHNQRETLNAYVVYETKESSSKASDFYNGKLFENFHLRVDHINHPSAKDNKRTIFVGNLHFEEMEENLWKYFNKHCDNDVESVRIVRDSKTNIGKGFALIQFKDTLSVNKALLLNNKSIEENSRKLRISRAKANSKPSILSPNHIDNQPKNNKKNRLMTKLNDKEKTVVGRSKILGKADQATIGSKVIMEGERARKGAKIGKKPRHAKNRKPRIRERTQKFKQQQNGAKGESKPTK</sequence>
<keyword evidence="2" id="KW-1185">Reference proteome</keyword>
<reference evidence="1" key="1">
    <citation type="submission" date="2022-06" db="EMBL/GenBank/DDBJ databases">
        <authorList>
            <person name="Legras J.-L."/>
            <person name="Devillers H."/>
            <person name="Grondin C."/>
        </authorList>
    </citation>
    <scope>NUCLEOTIDE SEQUENCE</scope>
    <source>
        <strain evidence="1">CLIB 1444</strain>
    </source>
</reference>
<organism evidence="1 2">
    <name type="scientific">[Candida] jaroonii</name>
    <dbReference type="NCBI Taxonomy" id="467808"/>
    <lineage>
        <taxon>Eukaryota</taxon>
        <taxon>Fungi</taxon>
        <taxon>Dikarya</taxon>
        <taxon>Ascomycota</taxon>
        <taxon>Saccharomycotina</taxon>
        <taxon>Pichiomycetes</taxon>
        <taxon>Debaryomycetaceae</taxon>
        <taxon>Yamadazyma</taxon>
    </lineage>
</organism>
<name>A0ACA9YFJ4_9ASCO</name>
<comment type="caution">
    <text evidence="1">The sequence shown here is derived from an EMBL/GenBank/DDBJ whole genome shotgun (WGS) entry which is preliminary data.</text>
</comment>
<proteinExistence type="predicted"/>
<evidence type="ECO:0000313" key="1">
    <source>
        <dbReference type="EMBL" id="CAH6723223.1"/>
    </source>
</evidence>
<gene>
    <name evidence="1" type="ORF">CLIB1444_13S03092</name>
</gene>
<protein>
    <submittedName>
        <fullName evidence="1">Nucleolar protein 12</fullName>
    </submittedName>
</protein>
<evidence type="ECO:0000313" key="2">
    <source>
        <dbReference type="Proteomes" id="UP001152531"/>
    </source>
</evidence>
<dbReference type="EMBL" id="CALSDN010000013">
    <property type="protein sequence ID" value="CAH6723223.1"/>
    <property type="molecule type" value="Genomic_DNA"/>
</dbReference>
<dbReference type="Proteomes" id="UP001152531">
    <property type="component" value="Unassembled WGS sequence"/>
</dbReference>